<dbReference type="PANTHER" id="PTHR20855">
    <property type="entry name" value="ADIPOR/PROGESTIN RECEPTOR-RELATED"/>
    <property type="match status" value="1"/>
</dbReference>
<feature type="transmembrane region" description="Helical" evidence="6">
    <location>
        <begin position="117"/>
        <end position="136"/>
    </location>
</feature>
<accession>A0A2T9JI81</accession>
<keyword evidence="2 6" id="KW-0812">Transmembrane</keyword>
<keyword evidence="4 6" id="KW-0472">Membrane</keyword>
<name>A0A2T9JI81_9CAUL</name>
<dbReference type="GO" id="GO:0046872">
    <property type="term" value="F:metal ion binding"/>
    <property type="evidence" value="ECO:0007669"/>
    <property type="project" value="UniProtKB-KW"/>
</dbReference>
<keyword evidence="5" id="KW-0479">Metal-binding</keyword>
<evidence type="ECO:0000256" key="3">
    <source>
        <dbReference type="ARBA" id="ARBA00022989"/>
    </source>
</evidence>
<dbReference type="AlphaFoldDB" id="A0A2T9JI81"/>
<evidence type="ECO:0000313" key="8">
    <source>
        <dbReference type="Proteomes" id="UP000245073"/>
    </source>
</evidence>
<feature type="transmembrane region" description="Helical" evidence="6">
    <location>
        <begin position="58"/>
        <end position="79"/>
    </location>
</feature>
<evidence type="ECO:0000256" key="2">
    <source>
        <dbReference type="ARBA" id="ARBA00022692"/>
    </source>
</evidence>
<evidence type="ECO:0000256" key="5">
    <source>
        <dbReference type="PIRSR" id="PIRSR604254-1"/>
    </source>
</evidence>
<evidence type="ECO:0000313" key="7">
    <source>
        <dbReference type="EMBL" id="PVM83411.1"/>
    </source>
</evidence>
<dbReference type="OrthoDB" id="9813689at2"/>
<feature type="transmembrane region" description="Helical" evidence="6">
    <location>
        <begin position="203"/>
        <end position="227"/>
    </location>
</feature>
<sequence>MTLSTTIAELAEDYLAEHYPNVWERAADRWIHIVALTLSAIGAAWLIARAFGVGRPGLVIAAGLYGAALICMLAFSAIYNLSHATSARPVLRRLDEAGIFLMIAGSYTPFTTQRLEGIWMVGMTSLVWVIAVAGIIGKLAFPKISERAWTGLYVAFGWVALIVLEPLRHSLPVAAFALLIAGGLVYTGGCLLFLNPKLPFRRAVWHAFVCAGAGLHFAAIAAGVVLAPVTAGR</sequence>
<organism evidence="7 8">
    <name type="scientific">Caulobacter endophyticus</name>
    <dbReference type="NCBI Taxonomy" id="2172652"/>
    <lineage>
        <taxon>Bacteria</taxon>
        <taxon>Pseudomonadati</taxon>
        <taxon>Pseudomonadota</taxon>
        <taxon>Alphaproteobacteria</taxon>
        <taxon>Caulobacterales</taxon>
        <taxon>Caulobacteraceae</taxon>
        <taxon>Caulobacter</taxon>
    </lineage>
</organism>
<evidence type="ECO:0000256" key="4">
    <source>
        <dbReference type="ARBA" id="ARBA00023136"/>
    </source>
</evidence>
<feature type="transmembrane region" description="Helical" evidence="6">
    <location>
        <begin position="30"/>
        <end position="51"/>
    </location>
</feature>
<dbReference type="RefSeq" id="WP_109102762.1">
    <property type="nucleotide sequence ID" value="NZ_QDKQ01000069.1"/>
</dbReference>
<comment type="subcellular location">
    <subcellularLocation>
        <location evidence="1">Membrane</location>
        <topology evidence="1">Multi-pass membrane protein</topology>
    </subcellularLocation>
</comment>
<evidence type="ECO:0000256" key="6">
    <source>
        <dbReference type="SAM" id="Phobius"/>
    </source>
</evidence>
<feature type="binding site" evidence="5">
    <location>
        <position position="206"/>
    </location>
    <ligand>
        <name>Zn(2+)</name>
        <dbReference type="ChEBI" id="CHEBI:29105"/>
    </ligand>
</feature>
<dbReference type="PANTHER" id="PTHR20855:SF3">
    <property type="entry name" value="LD03007P"/>
    <property type="match status" value="1"/>
</dbReference>
<feature type="transmembrane region" description="Helical" evidence="6">
    <location>
        <begin position="148"/>
        <end position="167"/>
    </location>
</feature>
<keyword evidence="5" id="KW-0862">Zinc</keyword>
<keyword evidence="8" id="KW-1185">Reference proteome</keyword>
<dbReference type="EMBL" id="QDKQ01000069">
    <property type="protein sequence ID" value="PVM83411.1"/>
    <property type="molecule type" value="Genomic_DNA"/>
</dbReference>
<evidence type="ECO:0000256" key="1">
    <source>
        <dbReference type="ARBA" id="ARBA00004141"/>
    </source>
</evidence>
<comment type="caution">
    <text evidence="7">The sequence shown here is derived from an EMBL/GenBank/DDBJ whole genome shotgun (WGS) entry which is preliminary data.</text>
</comment>
<dbReference type="Proteomes" id="UP000245073">
    <property type="component" value="Unassembled WGS sequence"/>
</dbReference>
<dbReference type="InterPro" id="IPR004254">
    <property type="entry name" value="AdipoR/HlyIII-related"/>
</dbReference>
<dbReference type="Pfam" id="PF03006">
    <property type="entry name" value="HlyIII"/>
    <property type="match status" value="1"/>
</dbReference>
<gene>
    <name evidence="7" type="ORF">DDF67_20970</name>
</gene>
<reference evidence="7 8" key="1">
    <citation type="submission" date="2018-04" db="EMBL/GenBank/DDBJ databases">
        <title>The genome sequence of Caulobacter sp. 744.</title>
        <authorList>
            <person name="Gao J."/>
            <person name="Sun J."/>
        </authorList>
    </citation>
    <scope>NUCLEOTIDE SEQUENCE [LARGE SCALE GENOMIC DNA]</scope>
    <source>
        <strain evidence="7 8">774</strain>
    </source>
</reference>
<dbReference type="GO" id="GO:0016020">
    <property type="term" value="C:membrane"/>
    <property type="evidence" value="ECO:0007669"/>
    <property type="project" value="UniProtKB-SubCell"/>
</dbReference>
<keyword evidence="3 6" id="KW-1133">Transmembrane helix</keyword>
<feature type="transmembrane region" description="Helical" evidence="6">
    <location>
        <begin position="173"/>
        <end position="194"/>
    </location>
</feature>
<proteinExistence type="predicted"/>
<protein>
    <submittedName>
        <fullName evidence="7">Hemolysin III</fullName>
    </submittedName>
</protein>